<evidence type="ECO:0000256" key="1">
    <source>
        <dbReference type="SAM" id="MobiDB-lite"/>
    </source>
</evidence>
<proteinExistence type="predicted"/>
<sequence>MSRHLHQGSTAIAAALLVLATGCAGDPEVAPQQPGGSPTSEESPTEENTQGTAGPEPALLDWQRAGDSPMDRRIVGAEWTALAARQGGSVTLTRDDQEVVVPAGGARRVSDVLMDDDWAVVVASDETGRTEPAVTATAVDLDTGETYPIEQPPPGPGPWAMHDGHVLYGTYDPGGAYCLAEVTLAPAGRAESQPGDFTGYCAEERHGFSGLTTSEHGLAMMTFDDRRPASCRTLGLLDLDAEDGGGATFTPMPEVPECTGRDVAATATGAIWSTVADERRQEEGRFFALHDGDVVDLGPGTTGTLVPCGDSAYFTADPRGAGDPARLMRWTSDGILETVYETRGKGQAFLAPPDCVGHVLTLSAFAEGGDEQVYAEVP</sequence>
<dbReference type="PROSITE" id="PS51257">
    <property type="entry name" value="PROKAR_LIPOPROTEIN"/>
    <property type="match status" value="1"/>
</dbReference>
<feature type="signal peptide" evidence="2">
    <location>
        <begin position="1"/>
        <end position="24"/>
    </location>
</feature>
<evidence type="ECO:0000256" key="2">
    <source>
        <dbReference type="SAM" id="SignalP"/>
    </source>
</evidence>
<reference evidence="3 4" key="1">
    <citation type="submission" date="2018-04" db="EMBL/GenBank/DDBJ databases">
        <title>Genome of Nocardioides gansuensis WSJ-1.</title>
        <authorList>
            <person name="Wu S."/>
            <person name="Wang G."/>
        </authorList>
    </citation>
    <scope>NUCLEOTIDE SEQUENCE [LARGE SCALE GENOMIC DNA]</scope>
    <source>
        <strain evidence="3 4">WSJ-1</strain>
    </source>
</reference>
<dbReference type="Proteomes" id="UP000246018">
    <property type="component" value="Unassembled WGS sequence"/>
</dbReference>
<protein>
    <recommendedName>
        <fullName evidence="5">Secreted protein</fullName>
    </recommendedName>
</protein>
<evidence type="ECO:0000313" key="3">
    <source>
        <dbReference type="EMBL" id="PVG84305.1"/>
    </source>
</evidence>
<dbReference type="OrthoDB" id="3775364at2"/>
<dbReference type="AlphaFoldDB" id="A0A2T8FF39"/>
<name>A0A2T8FF39_9ACTN</name>
<feature type="region of interest" description="Disordered" evidence="1">
    <location>
        <begin position="26"/>
        <end position="63"/>
    </location>
</feature>
<dbReference type="RefSeq" id="WP_116570436.1">
    <property type="nucleotide sequence ID" value="NZ_QDGZ01000001.1"/>
</dbReference>
<comment type="caution">
    <text evidence="3">The sequence shown here is derived from an EMBL/GenBank/DDBJ whole genome shotgun (WGS) entry which is preliminary data.</text>
</comment>
<feature type="chain" id="PRO_5038771604" description="Secreted protein" evidence="2">
    <location>
        <begin position="25"/>
        <end position="378"/>
    </location>
</feature>
<gene>
    <name evidence="3" type="ORF">DDE18_01345</name>
</gene>
<dbReference type="EMBL" id="QDGZ01000001">
    <property type="protein sequence ID" value="PVG84305.1"/>
    <property type="molecule type" value="Genomic_DNA"/>
</dbReference>
<organism evidence="3 4">
    <name type="scientific">Nocardioides gansuensis</name>
    <dbReference type="NCBI Taxonomy" id="2138300"/>
    <lineage>
        <taxon>Bacteria</taxon>
        <taxon>Bacillati</taxon>
        <taxon>Actinomycetota</taxon>
        <taxon>Actinomycetes</taxon>
        <taxon>Propionibacteriales</taxon>
        <taxon>Nocardioidaceae</taxon>
        <taxon>Nocardioides</taxon>
    </lineage>
</organism>
<accession>A0A2T8FF39</accession>
<keyword evidence="4" id="KW-1185">Reference proteome</keyword>
<keyword evidence="2" id="KW-0732">Signal</keyword>
<evidence type="ECO:0000313" key="4">
    <source>
        <dbReference type="Proteomes" id="UP000246018"/>
    </source>
</evidence>
<evidence type="ECO:0008006" key="5">
    <source>
        <dbReference type="Google" id="ProtNLM"/>
    </source>
</evidence>